<evidence type="ECO:0000313" key="1">
    <source>
        <dbReference type="EMBL" id="QHU13050.1"/>
    </source>
</evidence>
<evidence type="ECO:0008006" key="2">
    <source>
        <dbReference type="Google" id="ProtNLM"/>
    </source>
</evidence>
<organism evidence="1">
    <name type="scientific">viral metagenome</name>
    <dbReference type="NCBI Taxonomy" id="1070528"/>
    <lineage>
        <taxon>unclassified sequences</taxon>
        <taxon>metagenomes</taxon>
        <taxon>organismal metagenomes</taxon>
    </lineage>
</organism>
<accession>A0A6C0K8C0</accession>
<dbReference type="AlphaFoldDB" id="A0A6C0K8C0"/>
<dbReference type="EMBL" id="MN740813">
    <property type="protein sequence ID" value="QHU13050.1"/>
    <property type="molecule type" value="Genomic_DNA"/>
</dbReference>
<name>A0A6C0K8C0_9ZZZZ</name>
<reference evidence="1" key="1">
    <citation type="journal article" date="2020" name="Nature">
        <title>Giant virus diversity and host interactions through global metagenomics.</title>
        <authorList>
            <person name="Schulz F."/>
            <person name="Roux S."/>
            <person name="Paez-Espino D."/>
            <person name="Jungbluth S."/>
            <person name="Walsh D.A."/>
            <person name="Denef V.J."/>
            <person name="McMahon K.D."/>
            <person name="Konstantinidis K.T."/>
            <person name="Eloe-Fadrosh E.A."/>
            <person name="Kyrpides N.C."/>
            <person name="Woyke T."/>
        </authorList>
    </citation>
    <scope>NUCLEOTIDE SEQUENCE</scope>
    <source>
        <strain evidence="1">GVMAG-S-1101176-114</strain>
    </source>
</reference>
<dbReference type="InterPro" id="IPR011049">
    <property type="entry name" value="Serralysin-like_metalloprot_C"/>
</dbReference>
<protein>
    <recommendedName>
        <fullName evidence="2">Trimeric autotransporter adhesin YadA-like head domain-containing protein</fullName>
    </recommendedName>
</protein>
<proteinExistence type="predicted"/>
<sequence length="660" mass="65625">MATTTSGNTYFASALDVNLVRNVFVPSYTFDAGLGQFVVQLDTNLRGNVAIGDTSTNYTLRLNGVSLSNSSGGTSLPAGSNWGDYLYWDGSAYVVGDQKITLGCNAGRTNQGINAVALGALAGNASQGRAAIAIGLRSGEINQQSQAVAFGELAGYSNQGPAVALGYLAGYENQSTGCVAIGGGAGRSGQGVYSVAVGTFAGNTSQISNSIILNATGGVLDASVNSGFYVAPIRNATTTSSLYYNPVTKEITYGVSPSGGTSLPAGTNFGDYLRWNPATSAYVVGSSNITLGCNAGQSNQGTGAVAVGALAGNTSQGQGAIAIGINAGRIEQKSQSVAIGNAAGYSNQRESIAIGQAAGYENQSTGAVAVGAFAGYSGQGAFSIAVGLFAGSSVPQISNSIILNATGVDFPNTTYQSVSGFYVAPIRNATATLSSMYYNPATNEITYGVSPSGGNVPVGTNFGDYLRWNPATSAYVVGSSTINIGTSAGAIGQSNLTVAVGWNAGLSGQQGNAVAIGAGAGNNTQQSNAVAIGEGAGASNQGSNAIAIGKGAGTFTQTTGGIAIGDEAAKFGQGANAIAIGTGAGHGLTTPQGDFSIAIGNAAGYLFQSSNSIILNATAANLNSTTTGFFVKPLRTISAGTGGFCNVVYNPTTGEFAYTS</sequence>
<dbReference type="Gene3D" id="2.150.10.10">
    <property type="entry name" value="Serralysin-like metalloprotease, C-terminal"/>
    <property type="match status" value="2"/>
</dbReference>